<reference evidence="6 7" key="1">
    <citation type="submission" date="2020-08" db="EMBL/GenBank/DDBJ databases">
        <title>Genome sequence of Tessaracoccus defluvii JCM 17540T.</title>
        <authorList>
            <person name="Hyun D.-W."/>
            <person name="Bae J.-W."/>
        </authorList>
    </citation>
    <scope>NUCLEOTIDE SEQUENCE [LARGE SCALE GENOMIC DNA]</scope>
    <source>
        <strain evidence="6 7">JCM 17540</strain>
    </source>
</reference>
<dbReference type="PANTHER" id="PTHR42960">
    <property type="entry name" value="YCF46 PROTEIN"/>
    <property type="match status" value="1"/>
</dbReference>
<dbReference type="Gene3D" id="3.40.50.300">
    <property type="entry name" value="P-loop containing nucleotide triphosphate hydrolases"/>
    <property type="match status" value="1"/>
</dbReference>
<proteinExistence type="inferred from homology"/>
<dbReference type="RefSeq" id="WP_187719940.1">
    <property type="nucleotide sequence ID" value="NZ_BAABBL010000018.1"/>
</dbReference>
<accession>A0A7H0H2N8</accession>
<dbReference type="InterPro" id="IPR003959">
    <property type="entry name" value="ATPase_AAA_core"/>
</dbReference>
<dbReference type="Gene3D" id="1.10.8.60">
    <property type="match status" value="1"/>
</dbReference>
<dbReference type="InterPro" id="IPR003593">
    <property type="entry name" value="AAA+_ATPase"/>
</dbReference>
<protein>
    <recommendedName>
        <fullName evidence="4">Uncharacterized AAA domain-containing protein ycf46</fullName>
    </recommendedName>
</protein>
<evidence type="ECO:0000313" key="6">
    <source>
        <dbReference type="EMBL" id="QNP54804.1"/>
    </source>
</evidence>
<dbReference type="KEGG" id="tdf:H9L22_10875"/>
<dbReference type="PANTHER" id="PTHR42960:SF1">
    <property type="entry name" value="YCF46 PROTEIN"/>
    <property type="match status" value="1"/>
</dbReference>
<dbReference type="Pfam" id="PF00004">
    <property type="entry name" value="AAA"/>
    <property type="match status" value="1"/>
</dbReference>
<sequence>MQSNTLVWRVHVSSLQQTRSLVASYLRARVPLIIVESIEPGRVMELLRDVADEIRSMNFYEHSRTEGIKDLLTQQTMGDDTSLAAALDQARVTFKARKNVNFVLTDVEDLADETSTSRHLAEMVRLAETCSGSIILIESKPVWGGLARQGMSVALDVPTTDELVRTLQGIIDDHQGVVTVEWGTAEVRRGAEILTGITETEAVNVLMTMLANKHLANADLAQLSEYKDRVFGSLAGIERVPLREDYRVGGLQQLQDWLVDRETLMKADLSTTRLHPPKGVLLVGVPGCGKSLSAKAIAHKWGLPLYRLDMAGILGMYVGQSESRLREALAAADRVAPCVLWIDEIEKALSTSAGDGGTSRRLIGQFLYWLQESTSKTFLVATANDVTTLPPELLRKGRFDEMFFVDLPDSEDREEILRLYFDRYLDMEIPPHLAAELVDLTHGFSGSDIDSVVHAIATRMYTKGTTVLPPEQELRAWFADVVPYRRSNEEDVAALRAWANGRCLPAGTPRTAGHAGTATATRRLVVA</sequence>
<dbReference type="EMBL" id="CP060789">
    <property type="protein sequence ID" value="QNP54804.1"/>
    <property type="molecule type" value="Genomic_DNA"/>
</dbReference>
<dbReference type="GO" id="GO:0005524">
    <property type="term" value="F:ATP binding"/>
    <property type="evidence" value="ECO:0007669"/>
    <property type="project" value="UniProtKB-KW"/>
</dbReference>
<evidence type="ECO:0000259" key="5">
    <source>
        <dbReference type="SMART" id="SM00382"/>
    </source>
</evidence>
<evidence type="ECO:0000256" key="4">
    <source>
        <dbReference type="ARBA" id="ARBA00040480"/>
    </source>
</evidence>
<dbReference type="AlphaFoldDB" id="A0A7H0H2N8"/>
<comment type="similarity">
    <text evidence="3">Belongs to the AAA ATPase family. Highly divergent.</text>
</comment>
<keyword evidence="1" id="KW-0547">Nucleotide-binding</keyword>
<evidence type="ECO:0000313" key="7">
    <source>
        <dbReference type="Proteomes" id="UP000516117"/>
    </source>
</evidence>
<dbReference type="SUPFAM" id="SSF52540">
    <property type="entry name" value="P-loop containing nucleoside triphosphate hydrolases"/>
    <property type="match status" value="1"/>
</dbReference>
<evidence type="ECO:0000256" key="2">
    <source>
        <dbReference type="ARBA" id="ARBA00022840"/>
    </source>
</evidence>
<keyword evidence="7" id="KW-1185">Reference proteome</keyword>
<name>A0A7H0H2N8_9ACTN</name>
<evidence type="ECO:0000256" key="1">
    <source>
        <dbReference type="ARBA" id="ARBA00022741"/>
    </source>
</evidence>
<gene>
    <name evidence="6" type="ORF">H9L22_10875</name>
</gene>
<dbReference type="InterPro" id="IPR052381">
    <property type="entry name" value="AAA_domain_protein"/>
</dbReference>
<dbReference type="Proteomes" id="UP000516117">
    <property type="component" value="Chromosome"/>
</dbReference>
<organism evidence="6 7">
    <name type="scientific">Tessaracoccus defluvii</name>
    <dbReference type="NCBI Taxonomy" id="1285901"/>
    <lineage>
        <taxon>Bacteria</taxon>
        <taxon>Bacillati</taxon>
        <taxon>Actinomycetota</taxon>
        <taxon>Actinomycetes</taxon>
        <taxon>Propionibacteriales</taxon>
        <taxon>Propionibacteriaceae</taxon>
        <taxon>Tessaracoccus</taxon>
    </lineage>
</organism>
<dbReference type="SMART" id="SM00382">
    <property type="entry name" value="AAA"/>
    <property type="match status" value="1"/>
</dbReference>
<dbReference type="InterPro" id="IPR027417">
    <property type="entry name" value="P-loop_NTPase"/>
</dbReference>
<feature type="domain" description="AAA+ ATPase" evidence="5">
    <location>
        <begin position="276"/>
        <end position="409"/>
    </location>
</feature>
<evidence type="ECO:0000256" key="3">
    <source>
        <dbReference type="ARBA" id="ARBA00038088"/>
    </source>
</evidence>
<keyword evidence="2" id="KW-0067">ATP-binding</keyword>
<dbReference type="GO" id="GO:0016887">
    <property type="term" value="F:ATP hydrolysis activity"/>
    <property type="evidence" value="ECO:0007669"/>
    <property type="project" value="InterPro"/>
</dbReference>